<feature type="transmembrane region" description="Helical" evidence="1">
    <location>
        <begin position="6"/>
        <end position="29"/>
    </location>
</feature>
<name>K2IZE7_9GAMM</name>
<dbReference type="GO" id="GO:0005694">
    <property type="term" value="C:chromosome"/>
    <property type="evidence" value="ECO:0007669"/>
    <property type="project" value="InterPro"/>
</dbReference>
<evidence type="ECO:0000313" key="5">
    <source>
        <dbReference type="Proteomes" id="UP000006755"/>
    </source>
</evidence>
<evidence type="ECO:0008006" key="6">
    <source>
        <dbReference type="Google" id="ProtNLM"/>
    </source>
</evidence>
<comment type="caution">
    <text evidence="4">The sequence shown here is derived from an EMBL/GenBank/DDBJ whole genome shotgun (WGS) entry which is preliminary data.</text>
</comment>
<dbReference type="STRING" id="745411.B3C1_17862"/>
<protein>
    <recommendedName>
        <fullName evidence="6">DUF2726 domain-containing protein</fullName>
    </recommendedName>
</protein>
<keyword evidence="1" id="KW-0472">Membrane</keyword>
<keyword evidence="5" id="KW-1185">Reference proteome</keyword>
<proteinExistence type="predicted"/>
<keyword evidence="1" id="KW-0812">Transmembrane</keyword>
<dbReference type="Pfam" id="PF01396">
    <property type="entry name" value="Zn_ribbon_Top1"/>
    <property type="match status" value="1"/>
</dbReference>
<feature type="domain" description="DNA topoisomerase type IA zn finger" evidence="2">
    <location>
        <begin position="205"/>
        <end position="246"/>
    </location>
</feature>
<dbReference type="GO" id="GO:0003677">
    <property type="term" value="F:DNA binding"/>
    <property type="evidence" value="ECO:0007669"/>
    <property type="project" value="InterPro"/>
</dbReference>
<dbReference type="InterPro" id="IPR013498">
    <property type="entry name" value="Topo_IA_Znf"/>
</dbReference>
<keyword evidence="1" id="KW-1133">Transmembrane helix</keyword>
<evidence type="ECO:0000313" key="4">
    <source>
        <dbReference type="EMBL" id="EKE67932.1"/>
    </source>
</evidence>
<dbReference type="OrthoDB" id="5782056at2"/>
<dbReference type="RefSeq" id="WP_008486557.1">
    <property type="nucleotide sequence ID" value="NZ_AMRI01000035.1"/>
</dbReference>
<evidence type="ECO:0000259" key="3">
    <source>
        <dbReference type="Pfam" id="PF10881"/>
    </source>
</evidence>
<reference evidence="4 5" key="1">
    <citation type="journal article" date="2012" name="J. Bacteriol.">
        <title>Genome Sequence of Gallaecimonas xiamenensis Type Strain 3-C-1.</title>
        <authorList>
            <person name="Lai Q."/>
            <person name="Wang L."/>
            <person name="Wang W."/>
            <person name="Shao Z."/>
        </authorList>
    </citation>
    <scope>NUCLEOTIDE SEQUENCE [LARGE SCALE GENOMIC DNA]</scope>
    <source>
        <strain evidence="4 5">3-C-1</strain>
    </source>
</reference>
<organism evidence="4 5">
    <name type="scientific">Gallaecimonas xiamenensis 3-C-1</name>
    <dbReference type="NCBI Taxonomy" id="745411"/>
    <lineage>
        <taxon>Bacteria</taxon>
        <taxon>Pseudomonadati</taxon>
        <taxon>Pseudomonadota</taxon>
        <taxon>Gammaproteobacteria</taxon>
        <taxon>Enterobacterales</taxon>
        <taxon>Gallaecimonadaceae</taxon>
        <taxon>Gallaecimonas</taxon>
    </lineage>
</organism>
<dbReference type="eggNOG" id="COG0551">
    <property type="taxonomic scope" value="Bacteria"/>
</dbReference>
<dbReference type="EMBL" id="AMRI01000035">
    <property type="protein sequence ID" value="EKE67932.1"/>
    <property type="molecule type" value="Genomic_DNA"/>
</dbReference>
<dbReference type="SUPFAM" id="SSF57783">
    <property type="entry name" value="Zinc beta-ribbon"/>
    <property type="match status" value="1"/>
</dbReference>
<feature type="domain" description="DUF2726" evidence="3">
    <location>
        <begin position="41"/>
        <end position="162"/>
    </location>
</feature>
<dbReference type="Proteomes" id="UP000006755">
    <property type="component" value="Unassembled WGS sequence"/>
</dbReference>
<evidence type="ECO:0000259" key="2">
    <source>
        <dbReference type="Pfam" id="PF01396"/>
    </source>
</evidence>
<dbReference type="GO" id="GO:0006265">
    <property type="term" value="P:DNA topological change"/>
    <property type="evidence" value="ECO:0007669"/>
    <property type="project" value="InterPro"/>
</dbReference>
<dbReference type="AlphaFoldDB" id="K2IZE7"/>
<evidence type="ECO:0000256" key="1">
    <source>
        <dbReference type="SAM" id="Phobius"/>
    </source>
</evidence>
<dbReference type="Pfam" id="PF10881">
    <property type="entry name" value="DUF2726"/>
    <property type="match status" value="1"/>
</dbReference>
<gene>
    <name evidence="4" type="ORF">B3C1_17862</name>
</gene>
<dbReference type="InterPro" id="IPR024402">
    <property type="entry name" value="DUF2726"/>
</dbReference>
<sequence length="275" mass="31534">MLSDELNFLLPFLLAAAGFFALSLLLYLWRRLRMRRPFERQPLLSEEEVLFLRRLDSACGEDFRAFTKVRWADVIGVQPRFKGSDYQRVFERICAKRLDFVLCYPDLSVAMVVEREASNPNRARRKRDAELVRICDQIGLPLLVVKDDPSLDALHLRAHIEKRLNRLPPQAPVRAVEASEERQERTQEVSLPPISALAPLPKGERLCPKCNAVMQKRKVAKGKYEGQSFWACSAYPLCKTVQPIKEETADKPVLQASIKDKEVVTEGLFTLRATR</sequence>
<dbReference type="GO" id="GO:0003916">
    <property type="term" value="F:DNA topoisomerase activity"/>
    <property type="evidence" value="ECO:0007669"/>
    <property type="project" value="InterPro"/>
</dbReference>
<dbReference type="Gene3D" id="3.30.65.10">
    <property type="entry name" value="Bacterial Topoisomerase I, domain 1"/>
    <property type="match status" value="1"/>
</dbReference>
<accession>K2IZE7</accession>